<feature type="transmembrane region" description="Helical" evidence="14">
    <location>
        <begin position="342"/>
        <end position="363"/>
    </location>
</feature>
<dbReference type="GO" id="GO:0017147">
    <property type="term" value="F:Wnt-protein binding"/>
    <property type="evidence" value="ECO:0007669"/>
    <property type="project" value="TreeGrafter"/>
</dbReference>
<sequence>MMQPITLMLIPAYLSFYTTKANVAIVSEGYQNAAANDKCVPITMQMCRDIPYNMTLFPNILGHTKEEDASLEIHQFLPLVKVKCSEDLKFFLCTIYAPVCTVLERPIPPCRHLCLSAKNGCENLMNKFGFKWPPLLACERFPIDGMCVGENKSDTSTEAPHSISRSLVTQIECPHTMQVISKSRYSLRILNTTLEQCSLPCSADNLVPMFFDTRIRRYLRFWTGAWAVACCASSLFTVLTFSIDMARFPYPVRPIHYLAVCYLFISLVYMVGLVAEDKISCSAISASNSPLVSQGIDNFSCTIIAITHYYFSVASGVWWVILCLAWFLAANLKWAQESIESLSSYFHVLAWGIPAFLAIIILVTNNIDALGLLLLGCGIISMLRIRRYIKFKHSDIDQNIRKLEKLMLRISAFAFMYILPTMVSAACIVYEAFMMESWLANWLAIRCSRPDRAAFGFAQPRQTCVSQTDVRPPDLLIYFFKYLMQLIVGITCAVWVCSSKTLSSYSQAYARIVHGRSQVPTVVH</sequence>
<dbReference type="Pfam" id="PF01392">
    <property type="entry name" value="Fz"/>
    <property type="match status" value="1"/>
</dbReference>
<keyword evidence="7" id="KW-0732">Signal</keyword>
<keyword evidence="9 14" id="KW-0472">Membrane</keyword>
<dbReference type="PRINTS" id="PR00489">
    <property type="entry name" value="FRIZZLED"/>
</dbReference>
<dbReference type="PROSITE" id="PS50038">
    <property type="entry name" value="FZ"/>
    <property type="match status" value="1"/>
</dbReference>
<dbReference type="GO" id="GO:0042813">
    <property type="term" value="F:Wnt receptor activity"/>
    <property type="evidence" value="ECO:0007669"/>
    <property type="project" value="TreeGrafter"/>
</dbReference>
<feature type="transmembrane region" description="Helical" evidence="14">
    <location>
        <begin position="255"/>
        <end position="275"/>
    </location>
</feature>
<dbReference type="GO" id="GO:0005886">
    <property type="term" value="C:plasma membrane"/>
    <property type="evidence" value="ECO:0007669"/>
    <property type="project" value="UniProtKB-SubCell"/>
</dbReference>
<dbReference type="InterPro" id="IPR036790">
    <property type="entry name" value="Frizzled_dom_sf"/>
</dbReference>
<feature type="disulfide bond" evidence="13">
    <location>
        <begin position="114"/>
        <end position="138"/>
    </location>
</feature>
<comment type="subcellular location">
    <subcellularLocation>
        <location evidence="1">Cell membrane</location>
        <topology evidence="1">Multi-pass membrane protein</topology>
    </subcellularLocation>
</comment>
<dbReference type="PANTHER" id="PTHR11309">
    <property type="entry name" value="FRIZZLED"/>
    <property type="match status" value="1"/>
</dbReference>
<feature type="transmembrane region" description="Helical" evidence="14">
    <location>
        <begin position="219"/>
        <end position="243"/>
    </location>
</feature>
<gene>
    <name evidence="17" type="ORF">X798_00152</name>
</gene>
<dbReference type="SMART" id="SM00063">
    <property type="entry name" value="FRI"/>
    <property type="match status" value="1"/>
</dbReference>
<feature type="domain" description="FZ" evidence="15">
    <location>
        <begin position="34"/>
        <end position="150"/>
    </location>
</feature>
<feature type="transmembrane region" description="Helical" evidence="14">
    <location>
        <begin position="406"/>
        <end position="433"/>
    </location>
</feature>
<organism evidence="17 18">
    <name type="scientific">Onchocerca flexuosa</name>
    <dbReference type="NCBI Taxonomy" id="387005"/>
    <lineage>
        <taxon>Eukaryota</taxon>
        <taxon>Metazoa</taxon>
        <taxon>Ecdysozoa</taxon>
        <taxon>Nematoda</taxon>
        <taxon>Chromadorea</taxon>
        <taxon>Rhabditida</taxon>
        <taxon>Spirurina</taxon>
        <taxon>Spiruromorpha</taxon>
        <taxon>Filarioidea</taxon>
        <taxon>Onchocercidae</taxon>
        <taxon>Onchocerca</taxon>
    </lineage>
</organism>
<dbReference type="Pfam" id="PF01534">
    <property type="entry name" value="Frizzled"/>
    <property type="match status" value="2"/>
</dbReference>
<feature type="disulfide bond" evidence="13">
    <location>
        <begin position="39"/>
        <end position="100"/>
    </location>
</feature>
<keyword evidence="6 14" id="KW-0812">Transmembrane</keyword>
<dbReference type="PANTHER" id="PTHR11309:SF47">
    <property type="entry name" value="FRIZZLED"/>
    <property type="match status" value="1"/>
</dbReference>
<evidence type="ECO:0000256" key="2">
    <source>
        <dbReference type="ARBA" id="ARBA00008077"/>
    </source>
</evidence>
<dbReference type="InterPro" id="IPR017981">
    <property type="entry name" value="GPCR_2-like_7TM"/>
</dbReference>
<dbReference type="EMBL" id="KZ269977">
    <property type="protein sequence ID" value="OZC12521.1"/>
    <property type="molecule type" value="Genomic_DNA"/>
</dbReference>
<keyword evidence="8 14" id="KW-1133">Transmembrane helix</keyword>
<dbReference type="OrthoDB" id="10053709at2759"/>
<evidence type="ECO:0000256" key="11">
    <source>
        <dbReference type="ARBA" id="ARBA00023170"/>
    </source>
</evidence>
<keyword evidence="12" id="KW-0325">Glycoprotein</keyword>
<dbReference type="Gene3D" id="1.20.1070.10">
    <property type="entry name" value="Rhodopsin 7-helix transmembrane proteins"/>
    <property type="match status" value="2"/>
</dbReference>
<reference evidence="17 18" key="1">
    <citation type="submission" date="2015-12" db="EMBL/GenBank/DDBJ databases">
        <title>Draft genome of the nematode, Onchocerca flexuosa.</title>
        <authorList>
            <person name="Mitreva M."/>
        </authorList>
    </citation>
    <scope>NUCLEOTIDE SEQUENCE [LARGE SCALE GENOMIC DNA]</scope>
    <source>
        <strain evidence="17">Red Deer</strain>
    </source>
</reference>
<dbReference type="FunFam" id="1.10.2000.10:FF:000016">
    <property type="entry name" value="Frizzled"/>
    <property type="match status" value="1"/>
</dbReference>
<dbReference type="GO" id="GO:0060070">
    <property type="term" value="P:canonical Wnt signaling pathway"/>
    <property type="evidence" value="ECO:0007669"/>
    <property type="project" value="TreeGrafter"/>
</dbReference>
<dbReference type="GO" id="GO:0035567">
    <property type="term" value="P:non-canonical Wnt signaling pathway"/>
    <property type="evidence" value="ECO:0007669"/>
    <property type="project" value="TreeGrafter"/>
</dbReference>
<evidence type="ECO:0000256" key="5">
    <source>
        <dbReference type="ARBA" id="ARBA00022687"/>
    </source>
</evidence>
<proteinExistence type="inferred from homology"/>
<keyword evidence="11" id="KW-0675">Receptor</keyword>
<dbReference type="InterPro" id="IPR047105">
    <property type="entry name" value="Frizzled-4/Mom-5_7TM"/>
</dbReference>
<protein>
    <submittedName>
        <fullName evidence="17">Fz domain protein</fullName>
    </submittedName>
</protein>
<dbReference type="Proteomes" id="UP000242913">
    <property type="component" value="Unassembled WGS sequence"/>
</dbReference>
<evidence type="ECO:0000259" key="16">
    <source>
        <dbReference type="PROSITE" id="PS50261"/>
    </source>
</evidence>
<dbReference type="InterPro" id="IPR020067">
    <property type="entry name" value="Frizzled_dom"/>
</dbReference>
<dbReference type="GO" id="GO:0097402">
    <property type="term" value="P:neuroblast migration"/>
    <property type="evidence" value="ECO:0007669"/>
    <property type="project" value="UniProtKB-ARBA"/>
</dbReference>
<dbReference type="InterPro" id="IPR000539">
    <property type="entry name" value="Frizzled/Smoothened_7TM"/>
</dbReference>
<keyword evidence="5" id="KW-0879">Wnt signaling pathway</keyword>
<feature type="disulfide bond" evidence="13">
    <location>
        <begin position="47"/>
        <end position="93"/>
    </location>
</feature>
<dbReference type="GO" id="GO:1905485">
    <property type="term" value="P:positive regulation of motor neuron migration"/>
    <property type="evidence" value="ECO:0007669"/>
    <property type="project" value="UniProtKB-ARBA"/>
</dbReference>
<dbReference type="CDD" id="cd13951">
    <property type="entry name" value="7tmF_Frizzled_SMO"/>
    <property type="match status" value="1"/>
</dbReference>
<dbReference type="GO" id="GO:1904937">
    <property type="term" value="P:sensory neuron migration"/>
    <property type="evidence" value="ECO:0007669"/>
    <property type="project" value="UniProtKB-ARBA"/>
</dbReference>
<dbReference type="CDD" id="cd07458">
    <property type="entry name" value="CRD_FZ1_like"/>
    <property type="match status" value="1"/>
</dbReference>
<dbReference type="InterPro" id="IPR015526">
    <property type="entry name" value="Frizzled/SFRP"/>
</dbReference>
<feature type="transmembrane region" description="Helical" evidence="14">
    <location>
        <begin position="475"/>
        <end position="497"/>
    </location>
</feature>
<dbReference type="PROSITE" id="PS50261">
    <property type="entry name" value="G_PROTEIN_RECEP_F2_4"/>
    <property type="match status" value="1"/>
</dbReference>
<feature type="domain" description="G-protein coupled receptors family 2 profile 2" evidence="16">
    <location>
        <begin position="216"/>
        <end position="377"/>
    </location>
</feature>
<evidence type="ECO:0000313" key="18">
    <source>
        <dbReference type="Proteomes" id="UP000242913"/>
    </source>
</evidence>
<keyword evidence="10 13" id="KW-1015">Disulfide bond</keyword>
<evidence type="ECO:0000256" key="4">
    <source>
        <dbReference type="ARBA" id="ARBA00022475"/>
    </source>
</evidence>
<keyword evidence="18" id="KW-1185">Reference proteome</keyword>
<feature type="transmembrane region" description="Helical" evidence="14">
    <location>
        <begin position="369"/>
        <end position="385"/>
    </location>
</feature>
<evidence type="ECO:0000256" key="1">
    <source>
        <dbReference type="ARBA" id="ARBA00004651"/>
    </source>
</evidence>
<dbReference type="SUPFAM" id="SSF63501">
    <property type="entry name" value="Frizzled cysteine-rich domain"/>
    <property type="match status" value="1"/>
</dbReference>
<dbReference type="Gene3D" id="1.10.2000.10">
    <property type="entry name" value="Frizzled cysteine-rich domain"/>
    <property type="match status" value="1"/>
</dbReference>
<name>A0A238C4X3_9BILA</name>
<evidence type="ECO:0000259" key="15">
    <source>
        <dbReference type="PROSITE" id="PS50038"/>
    </source>
</evidence>
<evidence type="ECO:0000256" key="9">
    <source>
        <dbReference type="ARBA" id="ARBA00023136"/>
    </source>
</evidence>
<evidence type="ECO:0000256" key="7">
    <source>
        <dbReference type="ARBA" id="ARBA00022729"/>
    </source>
</evidence>
<accession>A0A238C4X3</accession>
<comment type="similarity">
    <text evidence="2">Belongs to the G-protein coupled receptor Fz/Smo family.</text>
</comment>
<evidence type="ECO:0000256" key="3">
    <source>
        <dbReference type="ARBA" id="ARBA00022473"/>
    </source>
</evidence>
<evidence type="ECO:0000256" key="8">
    <source>
        <dbReference type="ARBA" id="ARBA00022989"/>
    </source>
</evidence>
<evidence type="ECO:0000256" key="12">
    <source>
        <dbReference type="ARBA" id="ARBA00023180"/>
    </source>
</evidence>
<evidence type="ECO:0000256" key="10">
    <source>
        <dbReference type="ARBA" id="ARBA00023157"/>
    </source>
</evidence>
<dbReference type="GO" id="GO:0097475">
    <property type="term" value="P:motor neuron migration"/>
    <property type="evidence" value="ECO:0007669"/>
    <property type="project" value="UniProtKB-ARBA"/>
</dbReference>
<feature type="transmembrane region" description="Helical" evidence="14">
    <location>
        <begin position="317"/>
        <end position="335"/>
    </location>
</feature>
<evidence type="ECO:0000256" key="13">
    <source>
        <dbReference type="PROSITE-ProRule" id="PRU00090"/>
    </source>
</evidence>
<keyword evidence="3" id="KW-0217">Developmental protein</keyword>
<dbReference type="AlphaFoldDB" id="A0A238C4X3"/>
<dbReference type="SMART" id="SM01330">
    <property type="entry name" value="Frizzled"/>
    <property type="match status" value="1"/>
</dbReference>
<comment type="caution">
    <text evidence="13">Lacks conserved residue(s) required for the propagation of feature annotation.</text>
</comment>
<evidence type="ECO:0000256" key="14">
    <source>
        <dbReference type="SAM" id="Phobius"/>
    </source>
</evidence>
<evidence type="ECO:0000256" key="6">
    <source>
        <dbReference type="ARBA" id="ARBA00022692"/>
    </source>
</evidence>
<keyword evidence="4" id="KW-1003">Cell membrane</keyword>
<evidence type="ECO:0000313" key="17">
    <source>
        <dbReference type="EMBL" id="OZC12521.1"/>
    </source>
</evidence>